<feature type="chain" id="PRO_5002527213" evidence="1">
    <location>
        <begin position="20"/>
        <end position="79"/>
    </location>
</feature>
<proteinExistence type="predicted"/>
<protein>
    <submittedName>
        <fullName evidence="2">Uncharacterized protein</fullName>
    </submittedName>
</protein>
<reference evidence="2 3" key="1">
    <citation type="submission" date="2015-04" db="EMBL/GenBank/DDBJ databases">
        <title>Genome sequence of Ceratocystis platani, a major pathogen of plane trees.</title>
        <authorList>
            <person name="Belbahri L."/>
        </authorList>
    </citation>
    <scope>NUCLEOTIDE SEQUENCE [LARGE SCALE GENOMIC DNA]</scope>
    <source>
        <strain evidence="2 3">CFO</strain>
    </source>
</reference>
<dbReference type="Proteomes" id="UP000034841">
    <property type="component" value="Unassembled WGS sequence"/>
</dbReference>
<sequence>MQFWTASVLLAFAANAVMAAPSPVVDMDDMDTDMGENPGYYNCSWYYNTGILLRKERLIVEELQSKNNRDAYYLKLSVN</sequence>
<organism evidence="2 3">
    <name type="scientific">Ceratocystis fimbriata f. sp. platani</name>
    <dbReference type="NCBI Taxonomy" id="88771"/>
    <lineage>
        <taxon>Eukaryota</taxon>
        <taxon>Fungi</taxon>
        <taxon>Dikarya</taxon>
        <taxon>Ascomycota</taxon>
        <taxon>Pezizomycotina</taxon>
        <taxon>Sordariomycetes</taxon>
        <taxon>Hypocreomycetidae</taxon>
        <taxon>Microascales</taxon>
        <taxon>Ceratocystidaceae</taxon>
        <taxon>Ceratocystis</taxon>
    </lineage>
</organism>
<feature type="signal peptide" evidence="1">
    <location>
        <begin position="1"/>
        <end position="19"/>
    </location>
</feature>
<evidence type="ECO:0000313" key="3">
    <source>
        <dbReference type="Proteomes" id="UP000034841"/>
    </source>
</evidence>
<name>A0A0F8AXP4_CERFI</name>
<dbReference type="EMBL" id="LBBL01000301">
    <property type="protein sequence ID" value="KKF92921.1"/>
    <property type="molecule type" value="Genomic_DNA"/>
</dbReference>
<keyword evidence="1" id="KW-0732">Signal</keyword>
<keyword evidence="3" id="KW-1185">Reference proteome</keyword>
<gene>
    <name evidence="2" type="ORF">CFO_g4725</name>
</gene>
<evidence type="ECO:0000313" key="2">
    <source>
        <dbReference type="EMBL" id="KKF92921.1"/>
    </source>
</evidence>
<comment type="caution">
    <text evidence="2">The sequence shown here is derived from an EMBL/GenBank/DDBJ whole genome shotgun (WGS) entry which is preliminary data.</text>
</comment>
<accession>A0A0F8AXP4</accession>
<dbReference type="AlphaFoldDB" id="A0A0F8AXP4"/>
<evidence type="ECO:0000256" key="1">
    <source>
        <dbReference type="SAM" id="SignalP"/>
    </source>
</evidence>